<feature type="chain" id="PRO_5047416673" evidence="1">
    <location>
        <begin position="20"/>
        <end position="130"/>
    </location>
</feature>
<organism evidence="2 3">
    <name type="scientific">Stylosanthes scabra</name>
    <dbReference type="NCBI Taxonomy" id="79078"/>
    <lineage>
        <taxon>Eukaryota</taxon>
        <taxon>Viridiplantae</taxon>
        <taxon>Streptophyta</taxon>
        <taxon>Embryophyta</taxon>
        <taxon>Tracheophyta</taxon>
        <taxon>Spermatophyta</taxon>
        <taxon>Magnoliopsida</taxon>
        <taxon>eudicotyledons</taxon>
        <taxon>Gunneridae</taxon>
        <taxon>Pentapetalae</taxon>
        <taxon>rosids</taxon>
        <taxon>fabids</taxon>
        <taxon>Fabales</taxon>
        <taxon>Fabaceae</taxon>
        <taxon>Papilionoideae</taxon>
        <taxon>50 kb inversion clade</taxon>
        <taxon>dalbergioids sensu lato</taxon>
        <taxon>Dalbergieae</taxon>
        <taxon>Pterocarpus clade</taxon>
        <taxon>Stylosanthes</taxon>
    </lineage>
</organism>
<evidence type="ECO:0000256" key="1">
    <source>
        <dbReference type="SAM" id="SignalP"/>
    </source>
</evidence>
<keyword evidence="1" id="KW-0732">Signal</keyword>
<comment type="caution">
    <text evidence="2">The sequence shown here is derived from an EMBL/GenBank/DDBJ whole genome shotgun (WGS) entry which is preliminary data.</text>
</comment>
<accession>A0ABU6T3V8</accession>
<dbReference type="EMBL" id="JASCZI010090632">
    <property type="protein sequence ID" value="MED6143367.1"/>
    <property type="molecule type" value="Genomic_DNA"/>
</dbReference>
<evidence type="ECO:0000313" key="3">
    <source>
        <dbReference type="Proteomes" id="UP001341840"/>
    </source>
</evidence>
<proteinExistence type="predicted"/>
<feature type="signal peptide" evidence="1">
    <location>
        <begin position="1"/>
        <end position="19"/>
    </location>
</feature>
<dbReference type="Proteomes" id="UP001341840">
    <property type="component" value="Unassembled WGS sequence"/>
</dbReference>
<name>A0ABU6T3V8_9FABA</name>
<protein>
    <submittedName>
        <fullName evidence="2">Uncharacterized protein</fullName>
    </submittedName>
</protein>
<evidence type="ECO:0000313" key="2">
    <source>
        <dbReference type="EMBL" id="MED6143367.1"/>
    </source>
</evidence>
<sequence length="130" mass="14453">MALLLFPLVFSQPHPIITAVYPQAPFGRSSVLLQPSLRHPPSLSFLLSRPSPLPVTETAKPCLITAVRRSPSILRSPVRPLLLLWLSLPSSPSRLSLSIVESASTVVEYPESCRHRRQFVEFPPLEPSPR</sequence>
<gene>
    <name evidence="2" type="ORF">PIB30_005639</name>
</gene>
<reference evidence="2 3" key="1">
    <citation type="journal article" date="2023" name="Plants (Basel)">
        <title>Bridging the Gap: Combining Genomics and Transcriptomics Approaches to Understand Stylosanthes scabra, an Orphan Legume from the Brazilian Caatinga.</title>
        <authorList>
            <person name="Ferreira-Neto J.R.C."/>
            <person name="da Silva M.D."/>
            <person name="Binneck E."/>
            <person name="de Melo N.F."/>
            <person name="da Silva R.H."/>
            <person name="de Melo A.L.T.M."/>
            <person name="Pandolfi V."/>
            <person name="Bustamante F.O."/>
            <person name="Brasileiro-Vidal A.C."/>
            <person name="Benko-Iseppon A.M."/>
        </authorList>
    </citation>
    <scope>NUCLEOTIDE SEQUENCE [LARGE SCALE GENOMIC DNA]</scope>
    <source>
        <tissue evidence="2">Leaves</tissue>
    </source>
</reference>
<keyword evidence="3" id="KW-1185">Reference proteome</keyword>